<evidence type="ECO:0000313" key="1">
    <source>
        <dbReference type="EMBL" id="KUG18980.1"/>
    </source>
</evidence>
<comment type="caution">
    <text evidence="1">The sequence shown here is derived from an EMBL/GenBank/DDBJ whole genome shotgun (WGS) entry which is preliminary data.</text>
</comment>
<reference evidence="1" key="1">
    <citation type="journal article" date="2015" name="Proc. Natl. Acad. Sci. U.S.A.">
        <title>Networks of energetic and metabolic interactions define dynamics in microbial communities.</title>
        <authorList>
            <person name="Embree M."/>
            <person name="Liu J.K."/>
            <person name="Al-Bassam M.M."/>
            <person name="Zengler K."/>
        </authorList>
    </citation>
    <scope>NUCLEOTIDE SEQUENCE</scope>
</reference>
<name>A0A0W8FDM8_9ZZZZ</name>
<dbReference type="InterPro" id="IPR012675">
    <property type="entry name" value="Beta-grasp_dom_sf"/>
</dbReference>
<dbReference type="Pfam" id="PF21965">
    <property type="entry name" value="SAMP2"/>
    <property type="match status" value="1"/>
</dbReference>
<dbReference type="AlphaFoldDB" id="A0A0W8FDM8"/>
<protein>
    <recommendedName>
        <fullName evidence="2">Ubiquitin-like domain-containing protein</fullName>
    </recommendedName>
</protein>
<gene>
    <name evidence="1" type="ORF">ASZ90_011308</name>
</gene>
<organism evidence="1">
    <name type="scientific">hydrocarbon metagenome</name>
    <dbReference type="NCBI Taxonomy" id="938273"/>
    <lineage>
        <taxon>unclassified sequences</taxon>
        <taxon>metagenomes</taxon>
        <taxon>ecological metagenomes</taxon>
    </lineage>
</organism>
<proteinExistence type="predicted"/>
<accession>A0A0W8FDM8</accession>
<dbReference type="Gene3D" id="3.10.20.30">
    <property type="match status" value="1"/>
</dbReference>
<evidence type="ECO:0008006" key="2">
    <source>
        <dbReference type="Google" id="ProtNLM"/>
    </source>
</evidence>
<dbReference type="EMBL" id="LNQE01001339">
    <property type="protein sequence ID" value="KUG18980.1"/>
    <property type="molecule type" value="Genomic_DNA"/>
</dbReference>
<sequence length="72" mass="7789">MVSNTMLCRFIRIPDGSVLIYSGSEGDTYEDALLSFGINPDTVLIFAGGRSIPQDAAIEKYEVEIFLAGSRG</sequence>
<dbReference type="InterPro" id="IPR053833">
    <property type="entry name" value="SAMP2"/>
</dbReference>